<evidence type="ECO:0000313" key="3">
    <source>
        <dbReference type="Proteomes" id="UP000005332"/>
    </source>
</evidence>
<comment type="caution">
    <text evidence="2">The sequence shown here is derived from an EMBL/GenBank/DDBJ whole genome shotgun (WGS) entry which is preliminary data.</text>
</comment>
<dbReference type="PATRIC" id="fig|997355.3.peg.1229"/>
<protein>
    <recommendedName>
        <fullName evidence="4">Glycosyltransferase RgtA/B/C/D-like domain-containing protein</fullName>
    </recommendedName>
</protein>
<keyword evidence="1" id="KW-1133">Transmembrane helix</keyword>
<feature type="transmembrane region" description="Helical" evidence="1">
    <location>
        <begin position="237"/>
        <end position="254"/>
    </location>
</feature>
<keyword evidence="1" id="KW-0472">Membrane</keyword>
<feature type="transmembrane region" description="Helical" evidence="1">
    <location>
        <begin position="418"/>
        <end position="437"/>
    </location>
</feature>
<keyword evidence="3" id="KW-1185">Reference proteome</keyword>
<name>G4CXI9_9ACTN</name>
<proteinExistence type="predicted"/>
<feature type="transmembrane region" description="Helical" evidence="1">
    <location>
        <begin position="212"/>
        <end position="231"/>
    </location>
</feature>
<evidence type="ECO:0000256" key="1">
    <source>
        <dbReference type="SAM" id="Phobius"/>
    </source>
</evidence>
<dbReference type="Proteomes" id="UP000005332">
    <property type="component" value="Unassembled WGS sequence"/>
</dbReference>
<feature type="transmembrane region" description="Helical" evidence="1">
    <location>
        <begin position="302"/>
        <end position="323"/>
    </location>
</feature>
<sequence>MTVALHIITAALLLGGLYGLLCLMARIWTIALAVPMTFAAAAIPAIAIGEGLSALHILTEVWLTVIASVLSIAVIITAVLTRSWRHPEYFLAAVGRQWRGSSWVGRLALLFIGILAIVTFVTGVATAPNNIDSLAYHLPKVEQAFQNSTLGDFATPYPAQYYLSAGAEIMTAWLLAIFGSDHFMFLGQWTAGLATALAIFRASRNLGASTTSSWVAGAFLLSAPLVIGESATTQNDLVATAFVALTVALISHRAEDHGRAAALAVAPATACATLAVKPTAALILAPVIVWAVARIISHGKEAIIGALIVSIVSVGALNVGWAIRNDETFGRLTGPDLGLTVSGNPGRALAANSIKNLGPNLALPLPEGKGSALGSINSYLSEGLKEASEAVSGVDVDDPRYSFTQGYSLDSERNEDRAANVVQFVVTIVILFLVALHPRSRRLAWIPAVLLLASYALFSAVVCYQTWIGRLMLPLLALSSVGLALAITPLKPKVRGVLALLVVAGCALQCLPWLVAQKWRPLVGGSSVIKTDDARELLASVPPEERAGWIDTAAHVRSHAREDSVVALAGEHSYVHEYWWWRMACPDETCRIIHIDVDNATRKYEDRTKPDFIIAPTDKIKVHDGYQVSKFGTVTLERAR</sequence>
<evidence type="ECO:0000313" key="2">
    <source>
        <dbReference type="EMBL" id="EGY77703.1"/>
    </source>
</evidence>
<dbReference type="RefSeq" id="WP_004810338.1">
    <property type="nucleotide sequence ID" value="NZ_JH165054.1"/>
</dbReference>
<feature type="transmembrane region" description="Helical" evidence="1">
    <location>
        <begin position="471"/>
        <end position="490"/>
    </location>
</feature>
<dbReference type="HOGENOM" id="CLU_026500_0_0_11"/>
<reference evidence="2 3" key="1">
    <citation type="submission" date="2011-06" db="EMBL/GenBank/DDBJ databases">
        <authorList>
            <person name="Muzny D."/>
            <person name="Qin X."/>
            <person name="Deng J."/>
            <person name="Jiang H."/>
            <person name="Liu Y."/>
            <person name="Qu J."/>
            <person name="Song X.-Z."/>
            <person name="Zhang L."/>
            <person name="Thornton R."/>
            <person name="Coyle M."/>
            <person name="Francisco L."/>
            <person name="Jackson L."/>
            <person name="Javaid M."/>
            <person name="Korchina V."/>
            <person name="Kovar C."/>
            <person name="Mata R."/>
            <person name="Mathew T."/>
            <person name="Ngo R."/>
            <person name="Nguyen L."/>
            <person name="Nguyen N."/>
            <person name="Okwuonu G."/>
            <person name="Ongeri F."/>
            <person name="Pham C."/>
            <person name="Simmons D."/>
            <person name="Wilczek-Boney K."/>
            <person name="Hale W."/>
            <person name="Jakkamsetti A."/>
            <person name="Pham P."/>
            <person name="Ruth R."/>
            <person name="San Lucas F."/>
            <person name="Warren J."/>
            <person name="Zhang J."/>
            <person name="Zhao Z."/>
            <person name="Zhou C."/>
            <person name="Zhu D."/>
            <person name="Lee S."/>
            <person name="Bess C."/>
            <person name="Blankenburg K."/>
            <person name="Forbes L."/>
            <person name="Fu Q."/>
            <person name="Gubbala S."/>
            <person name="Hirani K."/>
            <person name="Jayaseelan J.C."/>
            <person name="Lara F."/>
            <person name="Munidasa M."/>
            <person name="Palculict T."/>
            <person name="Patil S."/>
            <person name="Pu L.-L."/>
            <person name="Saada N."/>
            <person name="Tang L."/>
            <person name="Weissenberger G."/>
            <person name="Zhu Y."/>
            <person name="Hemphill L."/>
            <person name="Shang Y."/>
            <person name="Youmans B."/>
            <person name="Ayvaz T."/>
            <person name="Ross M."/>
            <person name="Santibanez J."/>
            <person name="Aqrawi P."/>
            <person name="Gross S."/>
            <person name="Joshi V."/>
            <person name="Fowler G."/>
            <person name="Nazareth L."/>
            <person name="Reid J."/>
            <person name="Worley K."/>
            <person name="Petrosino J."/>
            <person name="Highlander S."/>
            <person name="Gibbs R."/>
        </authorList>
    </citation>
    <scope>NUCLEOTIDE SEQUENCE [LARGE SCALE GENOMIC DNA]</scope>
    <source>
        <strain evidence="2 3">ATCC 25577</strain>
    </source>
</reference>
<feature type="transmembrane region" description="Helical" evidence="1">
    <location>
        <begin position="6"/>
        <end position="23"/>
    </location>
</feature>
<dbReference type="AlphaFoldDB" id="G4CXI9"/>
<dbReference type="EMBL" id="AGBA01000013">
    <property type="protein sequence ID" value="EGY77703.1"/>
    <property type="molecule type" value="Genomic_DNA"/>
</dbReference>
<feature type="transmembrane region" description="Helical" evidence="1">
    <location>
        <begin position="103"/>
        <end position="125"/>
    </location>
</feature>
<feature type="transmembrane region" description="Helical" evidence="1">
    <location>
        <begin position="274"/>
        <end position="296"/>
    </location>
</feature>
<feature type="transmembrane region" description="Helical" evidence="1">
    <location>
        <begin position="30"/>
        <end position="49"/>
    </location>
</feature>
<keyword evidence="1" id="KW-0812">Transmembrane</keyword>
<gene>
    <name evidence="2" type="ORF">HMPREF9153_1246</name>
</gene>
<organism evidence="2 3">
    <name type="scientific">Cutibacterium avidum ATCC 25577</name>
    <dbReference type="NCBI Taxonomy" id="997355"/>
    <lineage>
        <taxon>Bacteria</taxon>
        <taxon>Bacillati</taxon>
        <taxon>Actinomycetota</taxon>
        <taxon>Actinomycetes</taxon>
        <taxon>Propionibacteriales</taxon>
        <taxon>Propionibacteriaceae</taxon>
        <taxon>Cutibacterium</taxon>
    </lineage>
</organism>
<evidence type="ECO:0008006" key="4">
    <source>
        <dbReference type="Google" id="ProtNLM"/>
    </source>
</evidence>
<feature type="transmembrane region" description="Helical" evidence="1">
    <location>
        <begin position="496"/>
        <end position="516"/>
    </location>
</feature>
<feature type="transmembrane region" description="Helical" evidence="1">
    <location>
        <begin position="443"/>
        <end position="464"/>
    </location>
</feature>
<accession>G4CXI9</accession>
<feature type="transmembrane region" description="Helical" evidence="1">
    <location>
        <begin position="61"/>
        <end position="82"/>
    </location>
</feature>